<proteinExistence type="predicted"/>
<protein>
    <submittedName>
        <fullName evidence="1">Uncharacterized protein</fullName>
    </submittedName>
</protein>
<reference evidence="1" key="2">
    <citation type="submission" date="2018-03" db="EMBL/GenBank/DDBJ databases">
        <title>The Triticum urartu genome reveals the dynamic nature of wheat genome evolution.</title>
        <authorList>
            <person name="Ling H."/>
            <person name="Ma B."/>
            <person name="Shi X."/>
            <person name="Liu H."/>
            <person name="Dong L."/>
            <person name="Sun H."/>
            <person name="Cao Y."/>
            <person name="Gao Q."/>
            <person name="Zheng S."/>
            <person name="Li Y."/>
            <person name="Yu Y."/>
            <person name="Du H."/>
            <person name="Qi M."/>
            <person name="Li Y."/>
            <person name="Yu H."/>
            <person name="Cui Y."/>
            <person name="Wang N."/>
            <person name="Chen C."/>
            <person name="Wu H."/>
            <person name="Zhao Y."/>
            <person name="Zhang J."/>
            <person name="Li Y."/>
            <person name="Zhou W."/>
            <person name="Zhang B."/>
            <person name="Hu W."/>
            <person name="Eijk M."/>
            <person name="Tang J."/>
            <person name="Witsenboer H."/>
            <person name="Zhao S."/>
            <person name="Li Z."/>
            <person name="Zhang A."/>
            <person name="Wang D."/>
            <person name="Liang C."/>
        </authorList>
    </citation>
    <scope>NUCLEOTIDE SEQUENCE [LARGE SCALE GENOMIC DNA]</scope>
    <source>
        <strain evidence="1">cv. G1812</strain>
    </source>
</reference>
<evidence type="ECO:0000313" key="1">
    <source>
        <dbReference type="EnsemblPlants" id="TuG1812G0200002625.01.T01.cds350064"/>
    </source>
</evidence>
<reference evidence="2" key="1">
    <citation type="journal article" date="2013" name="Nature">
        <title>Draft genome of the wheat A-genome progenitor Triticum urartu.</title>
        <authorList>
            <person name="Ling H.Q."/>
            <person name="Zhao S."/>
            <person name="Liu D."/>
            <person name="Wang J."/>
            <person name="Sun H."/>
            <person name="Zhang C."/>
            <person name="Fan H."/>
            <person name="Li D."/>
            <person name="Dong L."/>
            <person name="Tao Y."/>
            <person name="Gao C."/>
            <person name="Wu H."/>
            <person name="Li Y."/>
            <person name="Cui Y."/>
            <person name="Guo X."/>
            <person name="Zheng S."/>
            <person name="Wang B."/>
            <person name="Yu K."/>
            <person name="Liang Q."/>
            <person name="Yang W."/>
            <person name="Lou X."/>
            <person name="Chen J."/>
            <person name="Feng M."/>
            <person name="Jian J."/>
            <person name="Zhang X."/>
            <person name="Luo G."/>
            <person name="Jiang Y."/>
            <person name="Liu J."/>
            <person name="Wang Z."/>
            <person name="Sha Y."/>
            <person name="Zhang B."/>
            <person name="Wu H."/>
            <person name="Tang D."/>
            <person name="Shen Q."/>
            <person name="Xue P."/>
            <person name="Zou S."/>
            <person name="Wang X."/>
            <person name="Liu X."/>
            <person name="Wang F."/>
            <person name="Yang Y."/>
            <person name="An X."/>
            <person name="Dong Z."/>
            <person name="Zhang K."/>
            <person name="Zhang X."/>
            <person name="Luo M.C."/>
            <person name="Dvorak J."/>
            <person name="Tong Y."/>
            <person name="Wang J."/>
            <person name="Yang H."/>
            <person name="Li Z."/>
            <person name="Wang D."/>
            <person name="Zhang A."/>
            <person name="Wang J."/>
        </authorList>
    </citation>
    <scope>NUCLEOTIDE SEQUENCE</scope>
    <source>
        <strain evidence="2">cv. G1812</strain>
    </source>
</reference>
<evidence type="ECO:0000313" key="2">
    <source>
        <dbReference type="Proteomes" id="UP000015106"/>
    </source>
</evidence>
<dbReference type="AlphaFoldDB" id="A0A8R7PDP7"/>
<name>A0A8R7PDP7_TRIUA</name>
<reference evidence="1" key="3">
    <citation type="submission" date="2022-06" db="UniProtKB">
        <authorList>
            <consortium name="EnsemblPlants"/>
        </authorList>
    </citation>
    <scope>IDENTIFICATION</scope>
</reference>
<accession>A0A8R7PDP7</accession>
<dbReference type="Proteomes" id="UP000015106">
    <property type="component" value="Chromosome 2"/>
</dbReference>
<keyword evidence="2" id="KW-1185">Reference proteome</keyword>
<dbReference type="Gramene" id="TuG1812G0200002625.01.T01">
    <property type="protein sequence ID" value="TuG1812G0200002625.01.T01.cds350064"/>
    <property type="gene ID" value="TuG1812G0200002625.01"/>
</dbReference>
<organism evidence="1 2">
    <name type="scientific">Triticum urartu</name>
    <name type="common">Red wild einkorn</name>
    <name type="synonym">Crithodium urartu</name>
    <dbReference type="NCBI Taxonomy" id="4572"/>
    <lineage>
        <taxon>Eukaryota</taxon>
        <taxon>Viridiplantae</taxon>
        <taxon>Streptophyta</taxon>
        <taxon>Embryophyta</taxon>
        <taxon>Tracheophyta</taxon>
        <taxon>Spermatophyta</taxon>
        <taxon>Magnoliopsida</taxon>
        <taxon>Liliopsida</taxon>
        <taxon>Poales</taxon>
        <taxon>Poaceae</taxon>
        <taxon>BOP clade</taxon>
        <taxon>Pooideae</taxon>
        <taxon>Triticodae</taxon>
        <taxon>Triticeae</taxon>
        <taxon>Triticinae</taxon>
        <taxon>Triticum</taxon>
    </lineage>
</organism>
<sequence length="55" mass="6138">MQRSAANGLQVPGIEEIILGKECSLCFVVQQHSLLECTLYLFPSLLIIVSERFLS</sequence>
<dbReference type="EnsemblPlants" id="TuG1812G0200002625.01.T01">
    <property type="protein sequence ID" value="TuG1812G0200002625.01.T01.cds350064"/>
    <property type="gene ID" value="TuG1812G0200002625.01"/>
</dbReference>